<dbReference type="Proteomes" id="UP001303222">
    <property type="component" value="Unassembled WGS sequence"/>
</dbReference>
<gene>
    <name evidence="3" type="ORF">QBC32DRAFT_401150</name>
</gene>
<organism evidence="3 4">
    <name type="scientific">Pseudoneurospora amorphoporcata</name>
    <dbReference type="NCBI Taxonomy" id="241081"/>
    <lineage>
        <taxon>Eukaryota</taxon>
        <taxon>Fungi</taxon>
        <taxon>Dikarya</taxon>
        <taxon>Ascomycota</taxon>
        <taxon>Pezizomycotina</taxon>
        <taxon>Sordariomycetes</taxon>
        <taxon>Sordariomycetidae</taxon>
        <taxon>Sordariales</taxon>
        <taxon>Sordariaceae</taxon>
        <taxon>Pseudoneurospora</taxon>
    </lineage>
</organism>
<protein>
    <recommendedName>
        <fullName evidence="5">Integral membrane protein</fullName>
    </recommendedName>
</protein>
<keyword evidence="2" id="KW-1133">Transmembrane helix</keyword>
<accession>A0AAN6NNH2</accession>
<feature type="compositionally biased region" description="Polar residues" evidence="1">
    <location>
        <begin position="332"/>
        <end position="354"/>
    </location>
</feature>
<feature type="transmembrane region" description="Helical" evidence="2">
    <location>
        <begin position="183"/>
        <end position="203"/>
    </location>
</feature>
<feature type="transmembrane region" description="Helical" evidence="2">
    <location>
        <begin position="43"/>
        <end position="68"/>
    </location>
</feature>
<reference evidence="3" key="2">
    <citation type="submission" date="2023-06" db="EMBL/GenBank/DDBJ databases">
        <authorList>
            <consortium name="Lawrence Berkeley National Laboratory"/>
            <person name="Mondo S.J."/>
            <person name="Hensen N."/>
            <person name="Bonometti L."/>
            <person name="Westerberg I."/>
            <person name="Brannstrom I.O."/>
            <person name="Guillou S."/>
            <person name="Cros-Aarteil S."/>
            <person name="Calhoun S."/>
            <person name="Haridas S."/>
            <person name="Kuo A."/>
            <person name="Pangilinan J."/>
            <person name="Riley R."/>
            <person name="Labutti K."/>
            <person name="Andreopoulos B."/>
            <person name="Lipzen A."/>
            <person name="Chen C."/>
            <person name="Yanf M."/>
            <person name="Daum C."/>
            <person name="Ng V."/>
            <person name="Clum A."/>
            <person name="Steindorff A."/>
            <person name="Ohm R."/>
            <person name="Martin F."/>
            <person name="Silar P."/>
            <person name="Natvig D."/>
            <person name="Lalanne C."/>
            <person name="Gautier V."/>
            <person name="Ament-Velasquez S.L."/>
            <person name="Kruys A."/>
            <person name="Hutchinson M.I."/>
            <person name="Powell A.J."/>
            <person name="Barry K."/>
            <person name="Miller A.N."/>
            <person name="Grigoriev I.V."/>
            <person name="Debuchy R."/>
            <person name="Gladieux P."/>
            <person name="Thoren M.H."/>
            <person name="Johannesson H."/>
        </authorList>
    </citation>
    <scope>NUCLEOTIDE SEQUENCE</scope>
    <source>
        <strain evidence="3">CBS 626.80</strain>
    </source>
</reference>
<feature type="transmembrane region" description="Helical" evidence="2">
    <location>
        <begin position="12"/>
        <end position="31"/>
    </location>
</feature>
<keyword evidence="2" id="KW-0812">Transmembrane</keyword>
<dbReference type="InterPro" id="IPR052337">
    <property type="entry name" value="SAT4-like"/>
</dbReference>
<dbReference type="PANTHER" id="PTHR33048:SF93">
    <property type="entry name" value="INTEGRAL MEMBRANE PROTEIN"/>
    <property type="match status" value="1"/>
</dbReference>
<evidence type="ECO:0000313" key="4">
    <source>
        <dbReference type="Proteomes" id="UP001303222"/>
    </source>
</evidence>
<feature type="transmembrane region" description="Helical" evidence="2">
    <location>
        <begin position="142"/>
        <end position="163"/>
    </location>
</feature>
<dbReference type="AlphaFoldDB" id="A0AAN6NNH2"/>
<feature type="transmembrane region" description="Helical" evidence="2">
    <location>
        <begin position="101"/>
        <end position="121"/>
    </location>
</feature>
<feature type="region of interest" description="Disordered" evidence="1">
    <location>
        <begin position="286"/>
        <end position="354"/>
    </location>
</feature>
<dbReference type="EMBL" id="MU859283">
    <property type="protein sequence ID" value="KAK3948131.1"/>
    <property type="molecule type" value="Genomic_DNA"/>
</dbReference>
<proteinExistence type="predicted"/>
<sequence>MAMSEGASTALAIMWMMVGLVFVLVILRVYTRVVCLAAYGIDDWIYVASFILLLIYTVLIQHASFYAFGQTEEEIGNSARATKARLFECLGQTASFVGMPLAKASLGAFLLRLLLCFWLSCRPFNYVYDRTISGACTDTRPTSYLLCGEFMSLGLITAAAGIKRMTEVEGLYTSYYLKTTVPLIVWSAAEIAITLICIGIPVLRPLYKRIYLRVRTQSTHSSGYLKHSDRSREQPGYALHTIGGGPLHLGQSNLNQVNSTNATSVMNKNEEDFLHMQVRIGVNEPSKTTMVAQQRRLDEDSDMGTLDDYDRSQQESSTDSTRRVMGDEEQGMMNSNPRSLKTITVTQSFSVDRS</sequence>
<evidence type="ECO:0000313" key="3">
    <source>
        <dbReference type="EMBL" id="KAK3948131.1"/>
    </source>
</evidence>
<name>A0AAN6NNH2_9PEZI</name>
<evidence type="ECO:0000256" key="1">
    <source>
        <dbReference type="SAM" id="MobiDB-lite"/>
    </source>
</evidence>
<evidence type="ECO:0000256" key="2">
    <source>
        <dbReference type="SAM" id="Phobius"/>
    </source>
</evidence>
<reference evidence="3" key="1">
    <citation type="journal article" date="2023" name="Mol. Phylogenet. Evol.">
        <title>Genome-scale phylogeny and comparative genomics of the fungal order Sordariales.</title>
        <authorList>
            <person name="Hensen N."/>
            <person name="Bonometti L."/>
            <person name="Westerberg I."/>
            <person name="Brannstrom I.O."/>
            <person name="Guillou S."/>
            <person name="Cros-Aarteil S."/>
            <person name="Calhoun S."/>
            <person name="Haridas S."/>
            <person name="Kuo A."/>
            <person name="Mondo S."/>
            <person name="Pangilinan J."/>
            <person name="Riley R."/>
            <person name="LaButti K."/>
            <person name="Andreopoulos B."/>
            <person name="Lipzen A."/>
            <person name="Chen C."/>
            <person name="Yan M."/>
            <person name="Daum C."/>
            <person name="Ng V."/>
            <person name="Clum A."/>
            <person name="Steindorff A."/>
            <person name="Ohm R.A."/>
            <person name="Martin F."/>
            <person name="Silar P."/>
            <person name="Natvig D.O."/>
            <person name="Lalanne C."/>
            <person name="Gautier V."/>
            <person name="Ament-Velasquez S.L."/>
            <person name="Kruys A."/>
            <person name="Hutchinson M.I."/>
            <person name="Powell A.J."/>
            <person name="Barry K."/>
            <person name="Miller A.N."/>
            <person name="Grigoriev I.V."/>
            <person name="Debuchy R."/>
            <person name="Gladieux P."/>
            <person name="Hiltunen Thoren M."/>
            <person name="Johannesson H."/>
        </authorList>
    </citation>
    <scope>NUCLEOTIDE SEQUENCE</scope>
    <source>
        <strain evidence="3">CBS 626.80</strain>
    </source>
</reference>
<keyword evidence="2" id="KW-0472">Membrane</keyword>
<evidence type="ECO:0008006" key="5">
    <source>
        <dbReference type="Google" id="ProtNLM"/>
    </source>
</evidence>
<keyword evidence="4" id="KW-1185">Reference proteome</keyword>
<dbReference type="PANTHER" id="PTHR33048">
    <property type="entry name" value="PTH11-LIKE INTEGRAL MEMBRANE PROTEIN (AFU_ORTHOLOGUE AFUA_5G11245)"/>
    <property type="match status" value="1"/>
</dbReference>
<comment type="caution">
    <text evidence="3">The sequence shown here is derived from an EMBL/GenBank/DDBJ whole genome shotgun (WGS) entry which is preliminary data.</text>
</comment>